<proteinExistence type="predicted"/>
<evidence type="ECO:0000256" key="1">
    <source>
        <dbReference type="SAM" id="MobiDB-lite"/>
    </source>
</evidence>
<dbReference type="GO" id="GO:0016020">
    <property type="term" value="C:membrane"/>
    <property type="evidence" value="ECO:0007669"/>
    <property type="project" value="InterPro"/>
</dbReference>
<gene>
    <name evidence="3" type="ORF">BDK51DRAFT_45243</name>
</gene>
<feature type="domain" description="Syntaxin N-terminal" evidence="2">
    <location>
        <begin position="52"/>
        <end position="90"/>
    </location>
</feature>
<sequence>MSFGDLERDLPSQPAPTPQRRLNFNSSQPAASSASSSSSSAAWQDQPSDQKLWDRTSQNVFKISNNVSSIQKLVVLLGSKKDTPELRANL</sequence>
<dbReference type="OrthoDB" id="364348at2759"/>
<dbReference type="Pfam" id="PF14523">
    <property type="entry name" value="Syntaxin_2"/>
    <property type="match status" value="1"/>
</dbReference>
<dbReference type="Proteomes" id="UP000269721">
    <property type="component" value="Unassembled WGS sequence"/>
</dbReference>
<accession>A0A4P9VXB8</accession>
<protein>
    <recommendedName>
        <fullName evidence="2">Syntaxin N-terminal domain-containing protein</fullName>
    </recommendedName>
</protein>
<feature type="compositionally biased region" description="Basic and acidic residues" evidence="1">
    <location>
        <begin position="1"/>
        <end position="10"/>
    </location>
</feature>
<feature type="compositionally biased region" description="Low complexity" evidence="1">
    <location>
        <begin position="26"/>
        <end position="50"/>
    </location>
</feature>
<dbReference type="Gene3D" id="1.20.58.70">
    <property type="match status" value="1"/>
</dbReference>
<feature type="region of interest" description="Disordered" evidence="1">
    <location>
        <begin position="1"/>
        <end position="51"/>
    </location>
</feature>
<dbReference type="EMBL" id="ML000198">
    <property type="protein sequence ID" value="RKO84354.1"/>
    <property type="molecule type" value="Genomic_DNA"/>
</dbReference>
<reference evidence="4" key="1">
    <citation type="journal article" date="2018" name="Nat. Microbiol.">
        <title>Leveraging single-cell genomics to expand the fungal tree of life.</title>
        <authorList>
            <person name="Ahrendt S.R."/>
            <person name="Quandt C.A."/>
            <person name="Ciobanu D."/>
            <person name="Clum A."/>
            <person name="Salamov A."/>
            <person name="Andreopoulos B."/>
            <person name="Cheng J.F."/>
            <person name="Woyke T."/>
            <person name="Pelin A."/>
            <person name="Henrissat B."/>
            <person name="Reynolds N.K."/>
            <person name="Benny G.L."/>
            <person name="Smith M.E."/>
            <person name="James T.Y."/>
            <person name="Grigoriev I.V."/>
        </authorList>
    </citation>
    <scope>NUCLEOTIDE SEQUENCE [LARGE SCALE GENOMIC DNA]</scope>
</reference>
<keyword evidence="4" id="KW-1185">Reference proteome</keyword>
<name>A0A4P9VXB8_9FUNG</name>
<evidence type="ECO:0000313" key="4">
    <source>
        <dbReference type="Proteomes" id="UP000269721"/>
    </source>
</evidence>
<dbReference type="AlphaFoldDB" id="A0A4P9VXB8"/>
<organism evidence="3 4">
    <name type="scientific">Blyttiomyces helicus</name>
    <dbReference type="NCBI Taxonomy" id="388810"/>
    <lineage>
        <taxon>Eukaryota</taxon>
        <taxon>Fungi</taxon>
        <taxon>Fungi incertae sedis</taxon>
        <taxon>Chytridiomycota</taxon>
        <taxon>Chytridiomycota incertae sedis</taxon>
        <taxon>Chytridiomycetes</taxon>
        <taxon>Chytridiomycetes incertae sedis</taxon>
        <taxon>Blyttiomyces</taxon>
    </lineage>
</organism>
<evidence type="ECO:0000259" key="2">
    <source>
        <dbReference type="Pfam" id="PF14523"/>
    </source>
</evidence>
<evidence type="ECO:0000313" key="3">
    <source>
        <dbReference type="EMBL" id="RKO84354.1"/>
    </source>
</evidence>
<dbReference type="InterPro" id="IPR006011">
    <property type="entry name" value="Syntaxin_N"/>
</dbReference>